<reference evidence="7" key="1">
    <citation type="submission" date="2019-10" db="EMBL/GenBank/DDBJ databases">
        <title>Complete Genome Sequence of Bradyrhizobium betae type strain PL7HG1T.</title>
        <authorList>
            <person name="Bromfield E.S.P."/>
            <person name="Cloutier S."/>
        </authorList>
    </citation>
    <scope>NUCLEOTIDE SEQUENCE [LARGE SCALE GENOMIC DNA]</scope>
    <source>
        <strain evidence="7">PL7HG1</strain>
    </source>
</reference>
<keyword evidence="4" id="KW-0788">Thiol protease</keyword>
<evidence type="ECO:0000256" key="2">
    <source>
        <dbReference type="ARBA" id="ARBA00022670"/>
    </source>
</evidence>
<evidence type="ECO:0000256" key="3">
    <source>
        <dbReference type="ARBA" id="ARBA00022801"/>
    </source>
</evidence>
<proteinExistence type="inferred from homology"/>
<dbReference type="InterPro" id="IPR051794">
    <property type="entry name" value="PG_Endopeptidase_C40"/>
</dbReference>
<evidence type="ECO:0000256" key="1">
    <source>
        <dbReference type="ARBA" id="ARBA00007074"/>
    </source>
</evidence>
<organism evidence="6 7">
    <name type="scientific">Bradyrhizobium betae</name>
    <dbReference type="NCBI Taxonomy" id="244734"/>
    <lineage>
        <taxon>Bacteria</taxon>
        <taxon>Pseudomonadati</taxon>
        <taxon>Pseudomonadota</taxon>
        <taxon>Alphaproteobacteria</taxon>
        <taxon>Hyphomicrobiales</taxon>
        <taxon>Nitrobacteraceae</taxon>
        <taxon>Bradyrhizobium</taxon>
    </lineage>
</organism>
<evidence type="ECO:0000259" key="5">
    <source>
        <dbReference type="PROSITE" id="PS51935"/>
    </source>
</evidence>
<dbReference type="InterPro" id="IPR038765">
    <property type="entry name" value="Papain-like_cys_pep_sf"/>
</dbReference>
<accession>A0A5P6PAF9</accession>
<dbReference type="KEGG" id="bbet:F8237_19870"/>
<dbReference type="SUPFAM" id="SSF54001">
    <property type="entry name" value="Cysteine proteinases"/>
    <property type="match status" value="1"/>
</dbReference>
<dbReference type="OrthoDB" id="9813368at2"/>
<keyword evidence="2" id="KW-0645">Protease</keyword>
<dbReference type="PROSITE" id="PS51935">
    <property type="entry name" value="NLPC_P60"/>
    <property type="match status" value="1"/>
</dbReference>
<dbReference type="Proteomes" id="UP000325641">
    <property type="component" value="Chromosome"/>
</dbReference>
<sequence length="292" mass="31302">MHDPGIDPGIEPRIDRRLTPARGDLAAKYLEGKVKADRFVTGEAFEVVDPIAPVREQPSSGAMLMTQALRGERVTVYDRNGEGWAWGQLDGDGYVGWLPDAALMKPTATPTHVVSALRTFAFPGPSIKLPPADTLVLGSKIAVAREDGTFAVTPDGAFLPRTHLAPLDHREPDFVAVAERFVGTPYLWGGKSSLGIDCSGLVQVSLTAAGIGCPRDSDMQQAGLGRALEPHERNSLRRGDLIFWKGHVAIVRDGGTMVHANAHHMATAIEPIEPALARIKAAGSEVMAIKRL</sequence>
<dbReference type="InterPro" id="IPR036028">
    <property type="entry name" value="SH3-like_dom_sf"/>
</dbReference>
<dbReference type="AlphaFoldDB" id="A0A5P6PAF9"/>
<dbReference type="EMBL" id="CP044543">
    <property type="protein sequence ID" value="QFI74463.1"/>
    <property type="molecule type" value="Genomic_DNA"/>
</dbReference>
<comment type="similarity">
    <text evidence="1">Belongs to the peptidase C40 family.</text>
</comment>
<name>A0A5P6PAF9_9BRAD</name>
<evidence type="ECO:0000256" key="4">
    <source>
        <dbReference type="ARBA" id="ARBA00022807"/>
    </source>
</evidence>
<dbReference type="RefSeq" id="WP_151647181.1">
    <property type="nucleotide sequence ID" value="NZ_CP044543.1"/>
</dbReference>
<gene>
    <name evidence="6" type="ORF">F8237_19870</name>
</gene>
<dbReference type="Gene3D" id="2.30.30.40">
    <property type="entry name" value="SH3 Domains"/>
    <property type="match status" value="1"/>
</dbReference>
<dbReference type="InterPro" id="IPR041382">
    <property type="entry name" value="SH3_16"/>
</dbReference>
<keyword evidence="3" id="KW-0378">Hydrolase</keyword>
<dbReference type="InterPro" id="IPR000064">
    <property type="entry name" value="NLP_P60_dom"/>
</dbReference>
<dbReference type="CDD" id="cd00174">
    <property type="entry name" value="SH3"/>
    <property type="match status" value="1"/>
</dbReference>
<dbReference type="PANTHER" id="PTHR47359">
    <property type="entry name" value="PEPTIDOGLYCAN DL-ENDOPEPTIDASE CWLO"/>
    <property type="match status" value="1"/>
</dbReference>
<dbReference type="PANTHER" id="PTHR47359:SF3">
    <property type="entry name" value="NLP_P60 DOMAIN-CONTAINING PROTEIN-RELATED"/>
    <property type="match status" value="1"/>
</dbReference>
<dbReference type="Pfam" id="PF00877">
    <property type="entry name" value="NLPC_P60"/>
    <property type="match status" value="1"/>
</dbReference>
<dbReference type="GO" id="GO:0006508">
    <property type="term" value="P:proteolysis"/>
    <property type="evidence" value="ECO:0007669"/>
    <property type="project" value="UniProtKB-KW"/>
</dbReference>
<protein>
    <submittedName>
        <fullName evidence="6">NlpC/P60 family protein</fullName>
    </submittedName>
</protein>
<dbReference type="Pfam" id="PF18348">
    <property type="entry name" value="SH3_16"/>
    <property type="match status" value="1"/>
</dbReference>
<dbReference type="SUPFAM" id="SSF50044">
    <property type="entry name" value="SH3-domain"/>
    <property type="match status" value="1"/>
</dbReference>
<feature type="domain" description="NlpC/P60" evidence="5">
    <location>
        <begin position="168"/>
        <end position="292"/>
    </location>
</feature>
<dbReference type="Gene3D" id="3.90.1720.10">
    <property type="entry name" value="endopeptidase domain like (from Nostoc punctiforme)"/>
    <property type="match status" value="1"/>
</dbReference>
<evidence type="ECO:0000313" key="7">
    <source>
        <dbReference type="Proteomes" id="UP000325641"/>
    </source>
</evidence>
<dbReference type="GO" id="GO:0008234">
    <property type="term" value="F:cysteine-type peptidase activity"/>
    <property type="evidence" value="ECO:0007669"/>
    <property type="project" value="UniProtKB-KW"/>
</dbReference>
<evidence type="ECO:0000313" key="6">
    <source>
        <dbReference type="EMBL" id="QFI74463.1"/>
    </source>
</evidence>